<name>A0A656HJQ2_THINJ</name>
<evidence type="ECO:0000313" key="3">
    <source>
        <dbReference type="Proteomes" id="UP000005317"/>
    </source>
</evidence>
<keyword evidence="1" id="KW-1133">Transmembrane helix</keyword>
<sequence>MIKEYLPYLTQLARLLFSLFCLYLVYQLTQQWALDLYGELMFPGWIQVSLFAIAAGGIFPRAQHFSLDNDSDIRMLTGGLWAFWLGMAASFLP</sequence>
<feature type="transmembrane region" description="Helical" evidence="1">
    <location>
        <begin position="41"/>
        <end position="61"/>
    </location>
</feature>
<evidence type="ECO:0000256" key="1">
    <source>
        <dbReference type="SAM" id="Phobius"/>
    </source>
</evidence>
<dbReference type="EMBL" id="JH651384">
    <property type="protein sequence ID" value="EIJ35736.1"/>
    <property type="molecule type" value="Genomic_DNA"/>
</dbReference>
<evidence type="ECO:0000313" key="2">
    <source>
        <dbReference type="EMBL" id="EIJ35736.1"/>
    </source>
</evidence>
<dbReference type="Proteomes" id="UP000005317">
    <property type="component" value="Unassembled WGS sequence"/>
</dbReference>
<keyword evidence="1" id="KW-0472">Membrane</keyword>
<organism evidence="2 3">
    <name type="scientific">Thiothrix nivea (strain ATCC 35100 / DSM 5205 / JP2)</name>
    <dbReference type="NCBI Taxonomy" id="870187"/>
    <lineage>
        <taxon>Bacteria</taxon>
        <taxon>Pseudomonadati</taxon>
        <taxon>Pseudomonadota</taxon>
        <taxon>Gammaproteobacteria</taxon>
        <taxon>Thiotrichales</taxon>
        <taxon>Thiotrichaceae</taxon>
        <taxon>Thiothrix</taxon>
    </lineage>
</organism>
<protein>
    <submittedName>
        <fullName evidence="2">Uncharacterized protein</fullName>
    </submittedName>
</protein>
<keyword evidence="3" id="KW-1185">Reference proteome</keyword>
<feature type="transmembrane region" description="Helical" evidence="1">
    <location>
        <begin position="12"/>
        <end position="29"/>
    </location>
</feature>
<feature type="transmembrane region" description="Helical" evidence="1">
    <location>
        <begin position="73"/>
        <end position="92"/>
    </location>
</feature>
<dbReference type="RefSeq" id="WP_002709633.1">
    <property type="nucleotide sequence ID" value="NZ_JH651384.1"/>
</dbReference>
<dbReference type="AlphaFoldDB" id="A0A656HJQ2"/>
<gene>
    <name evidence="2" type="ORF">Thini_3218</name>
</gene>
<keyword evidence="1" id="KW-0812">Transmembrane</keyword>
<accession>A0A656HJQ2</accession>
<reference evidence="3" key="1">
    <citation type="journal article" date="2011" name="Stand. Genomic Sci.">
        <title>Genome sequence of the filamentous, gliding Thiothrix nivea neotype strain (JP2(T)).</title>
        <authorList>
            <person name="Lapidus A."/>
            <person name="Nolan M."/>
            <person name="Lucas S."/>
            <person name="Glavina Del Rio T."/>
            <person name="Tice H."/>
            <person name="Cheng J.F."/>
            <person name="Tapia R."/>
            <person name="Han C."/>
            <person name="Goodwin L."/>
            <person name="Pitluck S."/>
            <person name="Liolios K."/>
            <person name="Pagani I."/>
            <person name="Ivanova N."/>
            <person name="Huntemann M."/>
            <person name="Mavromatis K."/>
            <person name="Mikhailova N."/>
            <person name="Pati A."/>
            <person name="Chen A."/>
            <person name="Palaniappan K."/>
            <person name="Land M."/>
            <person name="Brambilla E.M."/>
            <person name="Rohde M."/>
            <person name="Abt B."/>
            <person name="Verbarg S."/>
            <person name="Goker M."/>
            <person name="Bristow J."/>
            <person name="Eisen J.A."/>
            <person name="Markowitz V."/>
            <person name="Hugenholtz P."/>
            <person name="Kyrpides N.C."/>
            <person name="Klenk H.P."/>
            <person name="Woyke T."/>
        </authorList>
    </citation>
    <scope>NUCLEOTIDE SEQUENCE [LARGE SCALE GENOMIC DNA]</scope>
    <source>
        <strain evidence="3">ATCC 35100 / DSM 5205 / JP2</strain>
    </source>
</reference>
<proteinExistence type="predicted"/>